<protein>
    <submittedName>
        <fullName evidence="1">Uncharacterized protein</fullName>
    </submittedName>
</protein>
<dbReference type="EMBL" id="PVRR01000017">
    <property type="protein sequence ID" value="PRT35340.1"/>
    <property type="molecule type" value="Genomic_DNA"/>
</dbReference>
<comment type="caution">
    <text evidence="1">The sequence shown here is derived from an EMBL/GenBank/DDBJ whole genome shotgun (WGS) entry which is preliminary data.</text>
</comment>
<sequence length="222" mass="26470">MHYTFDINGDYKMQFETYVNTLITSLRESDSSAISNRDVRAEEIKSLTDAYVGVVGERPEPKQLERLADLLMHEELSDSRPDKITLEEYPILSEYQLDRRRANEVPLIAAEEYGTDGRNYKPPLRRKRTRKETWKIDRDAKSKNMERRKKYREFTKVQPVKVLRKYADWLPLLEREQNVRVLDDDGGRMLYKEGKYEELLTKEQAQYYFMINTVIGNIEKMR</sequence>
<evidence type="ECO:0000313" key="2">
    <source>
        <dbReference type="Proteomes" id="UP000239236"/>
    </source>
</evidence>
<keyword evidence="2" id="KW-1185">Reference proteome</keyword>
<gene>
    <name evidence="1" type="ORF">C6357_29555</name>
</gene>
<name>A0ABX5DNF5_9BACI</name>
<proteinExistence type="predicted"/>
<dbReference type="Proteomes" id="UP000239236">
    <property type="component" value="Unassembled WGS sequence"/>
</dbReference>
<reference evidence="1 2" key="1">
    <citation type="submission" date="2018-03" db="EMBL/GenBank/DDBJ databases">
        <title>Genotypic and phenotypic analysis of antagonistic Bacillus spp. isolated from rhizosphere soil of plants in Tibet.</title>
        <authorList>
            <person name="Borriss R."/>
            <person name="Lasch P."/>
            <person name="Wu L."/>
            <person name="Wu H."/>
            <person name="Gao X."/>
        </authorList>
    </citation>
    <scope>NUCLEOTIDE SEQUENCE [LARGE SCALE GENOMIC DNA]</scope>
    <source>
        <strain evidence="1 2">NMSW16</strain>
    </source>
</reference>
<accession>A0ABX5DNF5</accession>
<organism evidence="1 2">
    <name type="scientific">Bacillus wiedmannii</name>
    <dbReference type="NCBI Taxonomy" id="1890302"/>
    <lineage>
        <taxon>Bacteria</taxon>
        <taxon>Bacillati</taxon>
        <taxon>Bacillota</taxon>
        <taxon>Bacilli</taxon>
        <taxon>Bacillales</taxon>
        <taxon>Bacillaceae</taxon>
        <taxon>Bacillus</taxon>
        <taxon>Bacillus cereus group</taxon>
    </lineage>
</organism>
<dbReference type="RefSeq" id="WP_106102896.1">
    <property type="nucleotide sequence ID" value="NZ_PVRR01000017.1"/>
</dbReference>
<evidence type="ECO:0000313" key="1">
    <source>
        <dbReference type="EMBL" id="PRT35340.1"/>
    </source>
</evidence>